<keyword evidence="5 6" id="KW-0371">Homeobox</keyword>
<dbReference type="PANTHER" id="PTHR45714">
    <property type="entry name" value="HOMEOBOX-LEUCINE ZIPPER PROTEIN HAT14"/>
    <property type="match status" value="1"/>
</dbReference>
<evidence type="ECO:0000313" key="10">
    <source>
        <dbReference type="EMBL" id="KAG6535946.1"/>
    </source>
</evidence>
<dbReference type="OrthoDB" id="6159439at2759"/>
<evidence type="ECO:0000256" key="2">
    <source>
        <dbReference type="ARBA" id="ARBA00006074"/>
    </source>
</evidence>
<keyword evidence="5 6" id="KW-0539">Nucleus</keyword>
<dbReference type="SMART" id="SM00389">
    <property type="entry name" value="HOX"/>
    <property type="match status" value="1"/>
</dbReference>
<proteinExistence type="inferred from homology"/>
<comment type="subcellular location">
    <subcellularLocation>
        <location evidence="1 5 6">Nucleus</location>
    </subcellularLocation>
</comment>
<dbReference type="InterPro" id="IPR001356">
    <property type="entry name" value="HD"/>
</dbReference>
<dbReference type="InterPro" id="IPR017970">
    <property type="entry name" value="Homeobox_CS"/>
</dbReference>
<reference evidence="10 11" key="1">
    <citation type="submission" date="2020-08" db="EMBL/GenBank/DDBJ databases">
        <title>Plant Genome Project.</title>
        <authorList>
            <person name="Zhang R.-G."/>
        </authorList>
    </citation>
    <scope>NUCLEOTIDE SEQUENCE [LARGE SCALE GENOMIC DNA]</scope>
    <source>
        <tissue evidence="10">Rhizome</tissue>
    </source>
</reference>
<comment type="caution">
    <text evidence="10">The sequence shown here is derived from an EMBL/GenBank/DDBJ whole genome shotgun (WGS) entry which is preliminary data.</text>
</comment>
<feature type="DNA-binding region" description="Homeobox" evidence="5">
    <location>
        <begin position="76"/>
        <end position="135"/>
    </location>
</feature>
<keyword evidence="11" id="KW-1185">Reference proteome</keyword>
<dbReference type="SMART" id="SM00340">
    <property type="entry name" value="HALZ"/>
    <property type="match status" value="1"/>
</dbReference>
<keyword evidence="5 6" id="KW-0238">DNA-binding</keyword>
<dbReference type="GO" id="GO:0000981">
    <property type="term" value="F:DNA-binding transcription factor activity, RNA polymerase II-specific"/>
    <property type="evidence" value="ECO:0007669"/>
    <property type="project" value="InterPro"/>
</dbReference>
<evidence type="ECO:0000256" key="1">
    <source>
        <dbReference type="ARBA" id="ARBA00004123"/>
    </source>
</evidence>
<dbReference type="PROSITE" id="PS00027">
    <property type="entry name" value="HOMEOBOX_1"/>
    <property type="match status" value="1"/>
</dbReference>
<dbReference type="PANTHER" id="PTHR45714:SF72">
    <property type="entry name" value="HOMEOBOX-LEUCINE ZIPPER PROTEIN HOX26-RELATED"/>
    <property type="match status" value="1"/>
</dbReference>
<dbReference type="InterPro" id="IPR050762">
    <property type="entry name" value="HD-ZIP_Homeobox_LZ_Class_II"/>
</dbReference>
<dbReference type="Pfam" id="PF02183">
    <property type="entry name" value="HALZ"/>
    <property type="match status" value="1"/>
</dbReference>
<keyword evidence="3" id="KW-0805">Transcription regulation</keyword>
<evidence type="ECO:0000256" key="4">
    <source>
        <dbReference type="ARBA" id="ARBA00023163"/>
    </source>
</evidence>
<dbReference type="EMBL" id="JACMSC010000001">
    <property type="protein sequence ID" value="KAG6535946.1"/>
    <property type="molecule type" value="Genomic_DNA"/>
</dbReference>
<evidence type="ECO:0000256" key="5">
    <source>
        <dbReference type="PROSITE-ProRule" id="PRU00108"/>
    </source>
</evidence>
<evidence type="ECO:0000313" key="11">
    <source>
        <dbReference type="Proteomes" id="UP000734854"/>
    </source>
</evidence>
<dbReference type="GO" id="GO:0043565">
    <property type="term" value="F:sequence-specific DNA binding"/>
    <property type="evidence" value="ECO:0007669"/>
    <property type="project" value="InterPro"/>
</dbReference>
<feature type="region of interest" description="Disordered" evidence="8">
    <location>
        <begin position="1"/>
        <end position="78"/>
    </location>
</feature>
<accession>A0A8J5HUA2</accession>
<dbReference type="Pfam" id="PF00046">
    <property type="entry name" value="Homeodomain"/>
    <property type="match status" value="1"/>
</dbReference>
<evidence type="ECO:0000256" key="8">
    <source>
        <dbReference type="SAM" id="MobiDB-lite"/>
    </source>
</evidence>
<evidence type="ECO:0000256" key="6">
    <source>
        <dbReference type="RuleBase" id="RU000682"/>
    </source>
</evidence>
<comment type="similarity">
    <text evidence="2">Belongs to the HD-ZIP homeobox family. Class II subfamily.</text>
</comment>
<dbReference type="GO" id="GO:0005634">
    <property type="term" value="C:nucleus"/>
    <property type="evidence" value="ECO:0007669"/>
    <property type="project" value="UniProtKB-SubCell"/>
</dbReference>
<dbReference type="InterPro" id="IPR003106">
    <property type="entry name" value="Leu_zip_homeo"/>
</dbReference>
<dbReference type="Proteomes" id="UP000734854">
    <property type="component" value="Unassembled WGS sequence"/>
</dbReference>
<keyword evidence="7" id="KW-0175">Coiled coil</keyword>
<dbReference type="CDD" id="cd00086">
    <property type="entry name" value="homeodomain"/>
    <property type="match status" value="1"/>
</dbReference>
<keyword evidence="4" id="KW-0804">Transcription</keyword>
<dbReference type="PROSITE" id="PS50071">
    <property type="entry name" value="HOMEOBOX_2"/>
    <property type="match status" value="1"/>
</dbReference>
<evidence type="ECO:0000256" key="7">
    <source>
        <dbReference type="SAM" id="Coils"/>
    </source>
</evidence>
<feature type="domain" description="Homeobox" evidence="9">
    <location>
        <begin position="74"/>
        <end position="134"/>
    </location>
</feature>
<protein>
    <recommendedName>
        <fullName evidence="9">Homeobox domain-containing protein</fullName>
    </recommendedName>
</protein>
<evidence type="ECO:0000259" key="9">
    <source>
        <dbReference type="PROSITE" id="PS50071"/>
    </source>
</evidence>
<sequence>MRVDDGCNTNLALSLGGGEFKSNKRHGREETPPNNRFALFPRHQVGEGDDRVRKRLRSPSRSEDSEAAETGDGKEARRKKLRLSKEQLAFLEDSFTEHSTLNLRQKQELASQLKIQPRQVEVWFQNRRARTKLKQTEGEYKSLKQRCENLSEENQKLMEEIQELRSRNSALAMCPSCGQRAAASHGFCVKKEQNSRSLYIAGG</sequence>
<name>A0A8J5HUA2_ZINOF</name>
<gene>
    <name evidence="10" type="ORF">ZIOFF_000977</name>
</gene>
<organism evidence="10 11">
    <name type="scientific">Zingiber officinale</name>
    <name type="common">Ginger</name>
    <name type="synonym">Amomum zingiber</name>
    <dbReference type="NCBI Taxonomy" id="94328"/>
    <lineage>
        <taxon>Eukaryota</taxon>
        <taxon>Viridiplantae</taxon>
        <taxon>Streptophyta</taxon>
        <taxon>Embryophyta</taxon>
        <taxon>Tracheophyta</taxon>
        <taxon>Spermatophyta</taxon>
        <taxon>Magnoliopsida</taxon>
        <taxon>Liliopsida</taxon>
        <taxon>Zingiberales</taxon>
        <taxon>Zingiberaceae</taxon>
        <taxon>Zingiber</taxon>
    </lineage>
</organism>
<evidence type="ECO:0000256" key="3">
    <source>
        <dbReference type="ARBA" id="ARBA00023015"/>
    </source>
</evidence>
<dbReference type="AlphaFoldDB" id="A0A8J5HUA2"/>
<feature type="coiled-coil region" evidence="7">
    <location>
        <begin position="126"/>
        <end position="167"/>
    </location>
</feature>